<protein>
    <submittedName>
        <fullName evidence="4">MROH5 protein</fullName>
    </submittedName>
</protein>
<evidence type="ECO:0000313" key="5">
    <source>
        <dbReference type="Proteomes" id="UP000551127"/>
    </source>
</evidence>
<dbReference type="Pfam" id="PF21047">
    <property type="entry name" value="HEAT_Maestro"/>
    <property type="match status" value="1"/>
</dbReference>
<dbReference type="Pfam" id="PF23227">
    <property type="entry name" value="HEAT_MROH2B_C"/>
    <property type="match status" value="1"/>
</dbReference>
<sequence length="702" mass="78929">LQTLDSMDSMLQVLVRSAGTLAIVELQNILQGLLQFTSSQAPEVRQRAMARIAQLANFITTYPLPQVCPCFTQPTISRHPCSKDHQFGMLGRLVGHLTLCCTCQDKGTSCEAAEALHHLHNFTVQQRSKWPWLGDTKQLTLQECFQARQAWQLLQNRGAGKIFLRLTKFLHPSDRADIIFMAIKSMTDLSTYSISVAAHMVDVLVADAALKSGKVPNIVWAIYRNRPNIRNAVALRSLDEALLVLMVQHPSMVVATLLQCSPKCTRVAADMWKVMLTGPPTAEIVLRELLSTLMNQSHRKTSTSTRDNPRILSLAAARAVSEIHLPSTCPWEVEKLFPQLFVALLLQVSFTTELTQQEVHTFWQQHQLTPIRSAVQSMKALLCSMGFESLVLRTEQLGGWDALLSTQTHLMGVRSVARVMMETPRPLHSAIFCHLGELLRAEEPSWEMVAMVFFTEMLDCMDLSEDLDRVLEIFPIYLQSQCMGMSSLVLRAILRLTERPDVARKTLVLLPFVMKQLQDADSDASAVALPVLSNMLWLLEGKRTSLTALALANVLHPLFGNESDTVRERSIRLFQDTMELVVAVGRRKMKKEVHNSLLPLLLHLHDENKSVAKASQEALRSAGLFLKWRQLAQLAETAQAWRIGECLLARNRSRAKDYLRQSQPYLQSPQETLRLEAIRFIGESWGLSLPQAQDLWGTPSPA</sequence>
<feature type="domain" description="Maestro-like HEAT-repeats" evidence="2">
    <location>
        <begin position="44"/>
        <end position="286"/>
    </location>
</feature>
<dbReference type="InterPro" id="IPR048465">
    <property type="entry name" value="Maestro-like_HEAT"/>
</dbReference>
<dbReference type="InterPro" id="IPR011989">
    <property type="entry name" value="ARM-like"/>
</dbReference>
<proteinExistence type="predicted"/>
<comment type="caution">
    <text evidence="4">The sequence shown here is derived from an EMBL/GenBank/DDBJ whole genome shotgun (WGS) entry which is preliminary data.</text>
</comment>
<dbReference type="PANTHER" id="PTHR23120">
    <property type="entry name" value="MAESTRO-RELATED HEAT DOMAIN-CONTAINING"/>
    <property type="match status" value="1"/>
</dbReference>
<dbReference type="InterPro" id="IPR055406">
    <property type="entry name" value="HEAT_Maestro"/>
</dbReference>
<dbReference type="InterPro" id="IPR045206">
    <property type="entry name" value="Maestro_heat-like_prot"/>
</dbReference>
<evidence type="ECO:0000259" key="3">
    <source>
        <dbReference type="Pfam" id="PF23227"/>
    </source>
</evidence>
<dbReference type="GO" id="GO:0005737">
    <property type="term" value="C:cytoplasm"/>
    <property type="evidence" value="ECO:0007669"/>
    <property type="project" value="TreeGrafter"/>
</dbReference>
<dbReference type="SUPFAM" id="SSF48371">
    <property type="entry name" value="ARM repeat"/>
    <property type="match status" value="1"/>
</dbReference>
<feature type="non-terminal residue" evidence="4">
    <location>
        <position position="702"/>
    </location>
</feature>
<dbReference type="InterPro" id="IPR016024">
    <property type="entry name" value="ARM-type_fold"/>
</dbReference>
<evidence type="ECO:0000259" key="2">
    <source>
        <dbReference type="Pfam" id="PF21047"/>
    </source>
</evidence>
<keyword evidence="1" id="KW-0677">Repeat</keyword>
<gene>
    <name evidence="4" type="primary">Mroh5</name>
    <name evidence="4" type="ORF">BUCABY_R06362</name>
</gene>
<evidence type="ECO:0000256" key="1">
    <source>
        <dbReference type="ARBA" id="ARBA00022737"/>
    </source>
</evidence>
<dbReference type="EMBL" id="VYZL01005666">
    <property type="protein sequence ID" value="NWR67102.1"/>
    <property type="molecule type" value="Genomic_DNA"/>
</dbReference>
<organism evidence="4 5">
    <name type="scientific">Bucorvus abyssinicus</name>
    <name type="common">Northern ground-hornbill</name>
    <name type="synonym">Abyssinian ground-hornbill</name>
    <dbReference type="NCBI Taxonomy" id="153643"/>
    <lineage>
        <taxon>Eukaryota</taxon>
        <taxon>Metazoa</taxon>
        <taxon>Chordata</taxon>
        <taxon>Craniata</taxon>
        <taxon>Vertebrata</taxon>
        <taxon>Euteleostomi</taxon>
        <taxon>Archelosauria</taxon>
        <taxon>Archosauria</taxon>
        <taxon>Dinosauria</taxon>
        <taxon>Saurischia</taxon>
        <taxon>Theropoda</taxon>
        <taxon>Coelurosauria</taxon>
        <taxon>Aves</taxon>
        <taxon>Neognathae</taxon>
        <taxon>Neoaves</taxon>
        <taxon>Telluraves</taxon>
        <taxon>Coraciimorphae</taxon>
        <taxon>Bucerotiformes</taxon>
        <taxon>Bucorvidae</taxon>
        <taxon>Bucorvus</taxon>
    </lineage>
</organism>
<dbReference type="PANTHER" id="PTHR23120:SF42">
    <property type="entry name" value="MAESTRO HEAT-LIKE REPEAT FAMILY MEMBER 3"/>
    <property type="match status" value="1"/>
</dbReference>
<accession>A0A7K4Z6X0</accession>
<feature type="non-terminal residue" evidence="4">
    <location>
        <position position="1"/>
    </location>
</feature>
<keyword evidence="5" id="KW-1185">Reference proteome</keyword>
<dbReference type="Gene3D" id="1.25.10.10">
    <property type="entry name" value="Leucine-rich Repeat Variant"/>
    <property type="match status" value="1"/>
</dbReference>
<dbReference type="OrthoDB" id="9421177at2759"/>
<dbReference type="Proteomes" id="UP000551127">
    <property type="component" value="Unassembled WGS sequence"/>
</dbReference>
<feature type="domain" description="Maestro/Maestro-like HEAT-repeats" evidence="3">
    <location>
        <begin position="485"/>
        <end position="682"/>
    </location>
</feature>
<name>A0A7K4Z6X0_BUCAB</name>
<reference evidence="4 5" key="1">
    <citation type="submission" date="2019-09" db="EMBL/GenBank/DDBJ databases">
        <title>Bird 10,000 Genomes (B10K) Project - Family phase.</title>
        <authorList>
            <person name="Zhang G."/>
        </authorList>
    </citation>
    <scope>NUCLEOTIDE SEQUENCE [LARGE SCALE GENOMIC DNA]</scope>
    <source>
        <strain evidence="4">B10K-DU-012-80</strain>
    </source>
</reference>
<evidence type="ECO:0000313" key="4">
    <source>
        <dbReference type="EMBL" id="NWR67102.1"/>
    </source>
</evidence>
<dbReference type="AlphaFoldDB" id="A0A7K4Z6X0"/>